<proteinExistence type="predicted"/>
<comment type="caution">
    <text evidence="2">The sequence shown here is derived from an EMBL/GenBank/DDBJ whole genome shotgun (WGS) entry which is preliminary data.</text>
</comment>
<accession>A0A9Q3DJ45</accession>
<sequence length="315" mass="35976">MELPPLSCHPSLEEKWDEEEEPEEIETVLKVLLPPVGVTYSLSNKESETLWAHISENVEKGFIRPISSSTGAPVLFVKKKDGGLLLCVDYHKLNVVTRKKRYPFPPMKQLLTIFNGSTMFSKIDMCGTYNLLRIKEWDKHLASFGAKYGSYDYLVMPFSLTNAPSSFQNLINDIFSDFFGIFVVVYLDDIRLFSSSEEEHFKHVVSVLQRLRENNLFSKASSVEYLGYVVSSDGLKMDSSKFQQIINWPQPKSIKALQSFVVFANFYHCFIKITLKKLLLSLPSSKKTLLLSSMRKLLVSFKYSKNPSPLLPAEL</sequence>
<dbReference type="SUPFAM" id="SSF56672">
    <property type="entry name" value="DNA/RNA polymerases"/>
    <property type="match status" value="1"/>
</dbReference>
<name>A0A9Q3DJ45_9BASI</name>
<dbReference type="InterPro" id="IPR053134">
    <property type="entry name" value="RNA-dir_DNA_polymerase"/>
</dbReference>
<dbReference type="Proteomes" id="UP000765509">
    <property type="component" value="Unassembled WGS sequence"/>
</dbReference>
<dbReference type="InterPro" id="IPR043502">
    <property type="entry name" value="DNA/RNA_pol_sf"/>
</dbReference>
<dbReference type="PANTHER" id="PTHR24559">
    <property type="entry name" value="TRANSPOSON TY3-I GAG-POL POLYPROTEIN"/>
    <property type="match status" value="1"/>
</dbReference>
<gene>
    <name evidence="2" type="ORF">O181_043974</name>
</gene>
<evidence type="ECO:0000259" key="1">
    <source>
        <dbReference type="Pfam" id="PF00078"/>
    </source>
</evidence>
<dbReference type="OrthoDB" id="3250101at2759"/>
<evidence type="ECO:0000313" key="3">
    <source>
        <dbReference type="Proteomes" id="UP000765509"/>
    </source>
</evidence>
<feature type="domain" description="Reverse transcriptase" evidence="1">
    <location>
        <begin position="85"/>
        <end position="217"/>
    </location>
</feature>
<dbReference type="Gene3D" id="3.30.70.270">
    <property type="match status" value="2"/>
</dbReference>
<evidence type="ECO:0000313" key="2">
    <source>
        <dbReference type="EMBL" id="MBW0504259.1"/>
    </source>
</evidence>
<keyword evidence="3" id="KW-1185">Reference proteome</keyword>
<dbReference type="AlphaFoldDB" id="A0A9Q3DJ45"/>
<dbReference type="Pfam" id="PF00078">
    <property type="entry name" value="RVT_1"/>
    <property type="match status" value="1"/>
</dbReference>
<reference evidence="2" key="1">
    <citation type="submission" date="2021-03" db="EMBL/GenBank/DDBJ databases">
        <title>Draft genome sequence of rust myrtle Austropuccinia psidii MF-1, a brazilian biotype.</title>
        <authorList>
            <person name="Quecine M.C."/>
            <person name="Pachon D.M.R."/>
            <person name="Bonatelli M.L."/>
            <person name="Correr F.H."/>
            <person name="Franceschini L.M."/>
            <person name="Leite T.F."/>
            <person name="Margarido G.R.A."/>
            <person name="Almeida C.A."/>
            <person name="Ferrarezi J.A."/>
            <person name="Labate C.A."/>
        </authorList>
    </citation>
    <scope>NUCLEOTIDE SEQUENCE</scope>
    <source>
        <strain evidence="2">MF-1</strain>
    </source>
</reference>
<protein>
    <recommendedName>
        <fullName evidence="1">Reverse transcriptase domain-containing protein</fullName>
    </recommendedName>
</protein>
<dbReference type="InterPro" id="IPR000477">
    <property type="entry name" value="RT_dom"/>
</dbReference>
<dbReference type="EMBL" id="AVOT02017825">
    <property type="protein sequence ID" value="MBW0504259.1"/>
    <property type="molecule type" value="Genomic_DNA"/>
</dbReference>
<dbReference type="Gene3D" id="3.10.10.10">
    <property type="entry name" value="HIV Type 1 Reverse Transcriptase, subunit A, domain 1"/>
    <property type="match status" value="1"/>
</dbReference>
<dbReference type="CDD" id="cd01647">
    <property type="entry name" value="RT_LTR"/>
    <property type="match status" value="1"/>
</dbReference>
<dbReference type="PANTHER" id="PTHR24559:SF440">
    <property type="entry name" value="RIBONUCLEASE H"/>
    <property type="match status" value="1"/>
</dbReference>
<organism evidence="2 3">
    <name type="scientific">Austropuccinia psidii MF-1</name>
    <dbReference type="NCBI Taxonomy" id="1389203"/>
    <lineage>
        <taxon>Eukaryota</taxon>
        <taxon>Fungi</taxon>
        <taxon>Dikarya</taxon>
        <taxon>Basidiomycota</taxon>
        <taxon>Pucciniomycotina</taxon>
        <taxon>Pucciniomycetes</taxon>
        <taxon>Pucciniales</taxon>
        <taxon>Sphaerophragmiaceae</taxon>
        <taxon>Austropuccinia</taxon>
    </lineage>
</organism>
<dbReference type="InterPro" id="IPR043128">
    <property type="entry name" value="Rev_trsase/Diguanyl_cyclase"/>
</dbReference>